<organism evidence="1 2">
    <name type="scientific">Coniosporium uncinatum</name>
    <dbReference type="NCBI Taxonomy" id="93489"/>
    <lineage>
        <taxon>Eukaryota</taxon>
        <taxon>Fungi</taxon>
        <taxon>Dikarya</taxon>
        <taxon>Ascomycota</taxon>
        <taxon>Pezizomycotina</taxon>
        <taxon>Dothideomycetes</taxon>
        <taxon>Dothideomycetes incertae sedis</taxon>
        <taxon>Coniosporium</taxon>
    </lineage>
</organism>
<reference evidence="1" key="1">
    <citation type="submission" date="2024-09" db="EMBL/GenBank/DDBJ databases">
        <title>Black Yeasts Isolated from many extreme environments.</title>
        <authorList>
            <person name="Coleine C."/>
            <person name="Stajich J.E."/>
            <person name="Selbmann L."/>
        </authorList>
    </citation>
    <scope>NUCLEOTIDE SEQUENCE</scope>
    <source>
        <strain evidence="1">CCFEE 5737</strain>
    </source>
</reference>
<dbReference type="EMBL" id="JAWDJW010000234">
    <property type="protein sequence ID" value="KAK3081238.1"/>
    <property type="molecule type" value="Genomic_DNA"/>
</dbReference>
<protein>
    <submittedName>
        <fullName evidence="1">Uncharacterized protein</fullName>
    </submittedName>
</protein>
<evidence type="ECO:0000313" key="1">
    <source>
        <dbReference type="EMBL" id="KAK3081238.1"/>
    </source>
</evidence>
<accession>A0ACC3DWY7</accession>
<name>A0ACC3DWY7_9PEZI</name>
<evidence type="ECO:0000313" key="2">
    <source>
        <dbReference type="Proteomes" id="UP001186974"/>
    </source>
</evidence>
<gene>
    <name evidence="1" type="ORF">LTS18_008816</name>
</gene>
<sequence>MNTVLSVLALAAATYAAPQGVTEDLSPSSSAPEGCSTSMTDTFTITTVNVTTSAKRSLEARQAQTLQITLADGQLTDSEGRTGYIASNRQFQFDSPPQTGAIYTDGFSVCGNGSLALGGSAIWYQCYSGGFYNLYDQSIGDQCTDIYIEVLDSGVGATGVPTPVSSASSTQAVATSSAVSQISDGQPQATTPGVPVTQITDGQVQATTPGAPVTQITDGQVQATTPGAPVTQISDGQVQATTPVASAVTQISDGQIQATTPAAPITQISDGQVQATTPGAPAASTAGLVSQISDGQIQAVPTNGTYATATPQAFEGAAAKLGSGAAGVIGIMAAVLAL</sequence>
<dbReference type="Proteomes" id="UP001186974">
    <property type="component" value="Unassembled WGS sequence"/>
</dbReference>
<proteinExistence type="predicted"/>
<comment type="caution">
    <text evidence="1">The sequence shown here is derived from an EMBL/GenBank/DDBJ whole genome shotgun (WGS) entry which is preliminary data.</text>
</comment>
<keyword evidence="2" id="KW-1185">Reference proteome</keyword>